<dbReference type="EMBL" id="JACVVK020000047">
    <property type="protein sequence ID" value="KAK7498941.1"/>
    <property type="molecule type" value="Genomic_DNA"/>
</dbReference>
<organism evidence="3 4">
    <name type="scientific">Batillaria attramentaria</name>
    <dbReference type="NCBI Taxonomy" id="370345"/>
    <lineage>
        <taxon>Eukaryota</taxon>
        <taxon>Metazoa</taxon>
        <taxon>Spiralia</taxon>
        <taxon>Lophotrochozoa</taxon>
        <taxon>Mollusca</taxon>
        <taxon>Gastropoda</taxon>
        <taxon>Caenogastropoda</taxon>
        <taxon>Sorbeoconcha</taxon>
        <taxon>Cerithioidea</taxon>
        <taxon>Batillariidae</taxon>
        <taxon>Batillaria</taxon>
    </lineage>
</organism>
<evidence type="ECO:0000313" key="3">
    <source>
        <dbReference type="EMBL" id="KAK7498941.1"/>
    </source>
</evidence>
<feature type="compositionally biased region" description="Basic and acidic residues" evidence="1">
    <location>
        <begin position="373"/>
        <end position="383"/>
    </location>
</feature>
<feature type="region of interest" description="Disordered" evidence="1">
    <location>
        <begin position="206"/>
        <end position="226"/>
    </location>
</feature>
<feature type="compositionally biased region" description="Low complexity" evidence="1">
    <location>
        <begin position="607"/>
        <end position="618"/>
    </location>
</feature>
<evidence type="ECO:0000256" key="2">
    <source>
        <dbReference type="SAM" id="Phobius"/>
    </source>
</evidence>
<feature type="compositionally biased region" description="Polar residues" evidence="1">
    <location>
        <begin position="419"/>
        <end position="434"/>
    </location>
</feature>
<evidence type="ECO:0000256" key="1">
    <source>
        <dbReference type="SAM" id="MobiDB-lite"/>
    </source>
</evidence>
<keyword evidence="4" id="KW-1185">Reference proteome</keyword>
<feature type="transmembrane region" description="Helical" evidence="2">
    <location>
        <begin position="148"/>
        <end position="169"/>
    </location>
</feature>
<feature type="compositionally biased region" description="Polar residues" evidence="1">
    <location>
        <begin position="443"/>
        <end position="467"/>
    </location>
</feature>
<protein>
    <submittedName>
        <fullName evidence="3">Uncharacterized protein</fullName>
    </submittedName>
</protein>
<keyword evidence="2" id="KW-0472">Membrane</keyword>
<name>A0ABD0LHG8_9CAEN</name>
<feature type="non-terminal residue" evidence="3">
    <location>
        <position position="1"/>
    </location>
</feature>
<feature type="compositionally biased region" description="Basic and acidic residues" evidence="1">
    <location>
        <begin position="211"/>
        <end position="225"/>
    </location>
</feature>
<evidence type="ECO:0000313" key="4">
    <source>
        <dbReference type="Proteomes" id="UP001519460"/>
    </source>
</evidence>
<feature type="compositionally biased region" description="Polar residues" evidence="1">
    <location>
        <begin position="539"/>
        <end position="563"/>
    </location>
</feature>
<feature type="region of interest" description="Disordered" evidence="1">
    <location>
        <begin position="288"/>
        <end position="331"/>
    </location>
</feature>
<keyword evidence="2" id="KW-0812">Transmembrane</keyword>
<feature type="compositionally biased region" description="Basic and acidic residues" evidence="1">
    <location>
        <begin position="398"/>
        <end position="418"/>
    </location>
</feature>
<dbReference type="Proteomes" id="UP001519460">
    <property type="component" value="Unassembled WGS sequence"/>
</dbReference>
<comment type="caution">
    <text evidence="3">The sequence shown here is derived from an EMBL/GenBank/DDBJ whole genome shotgun (WGS) entry which is preliminary data.</text>
</comment>
<keyword evidence="2" id="KW-1133">Transmembrane helix</keyword>
<sequence length="647" mass="68686">VTNQSCEQFVEQSAFKSLNWCSLAGIEPPDIASSLQSWLSRCGVIGAPKPLRECIPSPREVVTGVTLVTEIEAKPLWFRVRETNLSTPARVLLPTDLAVDVWLAISEGSLSNLALCTPSSDFTNSTWRSVGAATSYSTSNSDTEYQKAIITVGVLAGALIIAVIIAKIVDYCYDHHIAINDNASDISEHTRNLIRARLVVSKLGNLRRNKQQTEPKTDKPEENSRKIIRIWSARAKESRRIAEQRRQEEQAKQLAKRNDLVIKVEEATGEAKLKPGLAQAAANLMVINETSPRKSPKETSTLRKEQQKDAAESSPQAKPAPLKRTLTGINSSLRASDSTGFAQVSSAGNAAVLPKEAFVEPESSADGNSPPQKTEKDSPKKGDVPQIPVASSNVNVPLEKDSKVEKPNGKSDSKDTKAKTASNTSGTSPGTGLESNDKVVNGPASSQAVPTDPSGTGASKSSGNTDTKAGITDSKADCNAKETPTGESKNEPCSSVKESDGRVSPKQPARPVSGVSRKLFSVVLPNQMKQPAKVGVPGTSAQQSNKGSPSRTPSPTKVSTASPSRPGPAAKPRPKSFTQKDSPSYPSQMSRSVSIYEKSNAQLQVHKNPANSKKAAAPGSTGTPKGTKPNQSASTATNKSRAKSAKM</sequence>
<feature type="compositionally biased region" description="Basic and acidic residues" evidence="1">
    <location>
        <begin position="291"/>
        <end position="311"/>
    </location>
</feature>
<dbReference type="AlphaFoldDB" id="A0ABD0LHG8"/>
<reference evidence="3 4" key="1">
    <citation type="journal article" date="2023" name="Sci. Data">
        <title>Genome assembly of the Korean intertidal mud-creeper Batillaria attramentaria.</title>
        <authorList>
            <person name="Patra A.K."/>
            <person name="Ho P.T."/>
            <person name="Jun S."/>
            <person name="Lee S.J."/>
            <person name="Kim Y."/>
            <person name="Won Y.J."/>
        </authorList>
    </citation>
    <scope>NUCLEOTIDE SEQUENCE [LARGE SCALE GENOMIC DNA]</scope>
    <source>
        <strain evidence="3">Wonlab-2016</strain>
    </source>
</reference>
<feature type="compositionally biased region" description="Polar residues" evidence="1">
    <location>
        <begin position="620"/>
        <end position="639"/>
    </location>
</feature>
<proteinExistence type="predicted"/>
<feature type="region of interest" description="Disordered" evidence="1">
    <location>
        <begin position="353"/>
        <end position="647"/>
    </location>
</feature>
<accession>A0ABD0LHG8</accession>
<feature type="compositionally biased region" description="Polar residues" evidence="1">
    <location>
        <begin position="576"/>
        <end position="605"/>
    </location>
</feature>
<gene>
    <name evidence="3" type="ORF">BaRGS_00009750</name>
</gene>